<accession>A0ABZ2KR97</accession>
<reference evidence="3" key="1">
    <citation type="submission" date="2021-12" db="EMBL/GenBank/DDBJ databases">
        <title>Discovery of the Pendulisporaceae a myxobacterial family with distinct sporulation behavior and unique specialized metabolism.</title>
        <authorList>
            <person name="Garcia R."/>
            <person name="Popoff A."/>
            <person name="Bader C.D."/>
            <person name="Loehr J."/>
            <person name="Walesch S."/>
            <person name="Walt C."/>
            <person name="Boldt J."/>
            <person name="Bunk B."/>
            <person name="Haeckl F.J.F.P.J."/>
            <person name="Gunesch A.P."/>
            <person name="Birkelbach J."/>
            <person name="Nuebel U."/>
            <person name="Pietschmann T."/>
            <person name="Bach T."/>
            <person name="Mueller R."/>
        </authorList>
    </citation>
    <scope>NUCLEOTIDE SEQUENCE</scope>
    <source>
        <strain evidence="3">MSr11367</strain>
    </source>
</reference>
<dbReference type="PANTHER" id="PTHR44068">
    <property type="entry name" value="ZGC:194242"/>
    <property type="match status" value="1"/>
</dbReference>
<dbReference type="GO" id="GO:0008168">
    <property type="term" value="F:methyltransferase activity"/>
    <property type="evidence" value="ECO:0007669"/>
    <property type="project" value="UniProtKB-KW"/>
</dbReference>
<dbReference type="InterPro" id="IPR025714">
    <property type="entry name" value="Methyltranfer_dom"/>
</dbReference>
<name>A0ABZ2KR97_9BACT</name>
<dbReference type="SUPFAM" id="SSF53335">
    <property type="entry name" value="S-adenosyl-L-methionine-dependent methyltransferases"/>
    <property type="match status" value="1"/>
</dbReference>
<dbReference type="InterPro" id="IPR050447">
    <property type="entry name" value="Erg6_SMT_methyltransf"/>
</dbReference>
<evidence type="ECO:0000313" key="3">
    <source>
        <dbReference type="EMBL" id="WXB01206.1"/>
    </source>
</evidence>
<dbReference type="InterPro" id="IPR029063">
    <property type="entry name" value="SAM-dependent_MTases_sf"/>
</dbReference>
<keyword evidence="4" id="KW-1185">Reference proteome</keyword>
<dbReference type="EMBL" id="CP089983">
    <property type="protein sequence ID" value="WXB01206.1"/>
    <property type="molecule type" value="Genomic_DNA"/>
</dbReference>
<gene>
    <name evidence="3" type="ORF">LVJ94_30335</name>
</gene>
<dbReference type="RefSeq" id="WP_394830816.1">
    <property type="nucleotide sequence ID" value="NZ_CP089929.1"/>
</dbReference>
<keyword evidence="1" id="KW-0808">Transferase</keyword>
<dbReference type="PANTHER" id="PTHR44068:SF1">
    <property type="entry name" value="HYPOTHETICAL LOC100005854"/>
    <property type="match status" value="1"/>
</dbReference>
<dbReference type="GO" id="GO:0032259">
    <property type="term" value="P:methylation"/>
    <property type="evidence" value="ECO:0007669"/>
    <property type="project" value="UniProtKB-KW"/>
</dbReference>
<proteinExistence type="predicted"/>
<evidence type="ECO:0000256" key="1">
    <source>
        <dbReference type="ARBA" id="ARBA00022679"/>
    </source>
</evidence>
<dbReference type="Pfam" id="PF13847">
    <property type="entry name" value="Methyltransf_31"/>
    <property type="match status" value="1"/>
</dbReference>
<protein>
    <submittedName>
        <fullName evidence="3">Methyltransferase domain-containing protein</fullName>
    </submittedName>
</protein>
<feature type="domain" description="Methyltransferase" evidence="2">
    <location>
        <begin position="48"/>
        <end position="166"/>
    </location>
</feature>
<dbReference type="Proteomes" id="UP001374803">
    <property type="component" value="Chromosome"/>
</dbReference>
<evidence type="ECO:0000313" key="4">
    <source>
        <dbReference type="Proteomes" id="UP001374803"/>
    </source>
</evidence>
<evidence type="ECO:0000259" key="2">
    <source>
        <dbReference type="Pfam" id="PF13847"/>
    </source>
</evidence>
<keyword evidence="3" id="KW-0489">Methyltransferase</keyword>
<dbReference type="CDD" id="cd02440">
    <property type="entry name" value="AdoMet_MTases"/>
    <property type="match status" value="1"/>
</dbReference>
<organism evidence="3 4">
    <name type="scientific">Pendulispora rubella</name>
    <dbReference type="NCBI Taxonomy" id="2741070"/>
    <lineage>
        <taxon>Bacteria</taxon>
        <taxon>Pseudomonadati</taxon>
        <taxon>Myxococcota</taxon>
        <taxon>Myxococcia</taxon>
        <taxon>Myxococcales</taxon>
        <taxon>Sorangiineae</taxon>
        <taxon>Pendulisporaceae</taxon>
        <taxon>Pendulispora</taxon>
    </lineage>
</organism>
<dbReference type="Gene3D" id="3.40.50.150">
    <property type="entry name" value="Vaccinia Virus protein VP39"/>
    <property type="match status" value="1"/>
</dbReference>
<sequence>MNEKADPIKFHSVDTERPESFIQFLDARRDIEDELLVKKLVIDLLDLKSGHHVLDVGCGAGVDTCSIASLVAPRGKATGLDRSAAMIGEARRRVEGSGLPVEFIEGDAQSLPFEDNSFARCRIERVLVHTPDPRLVVREMARVTQPGGLVVASEVELETCFLNSTNEDLARRIPQGIADGVPSGRAARRVQRYFIEAGLQDVRLVPRVVMNKVAFLKLALGGRVQRMVEAGETTADEVEAFWEELDEAEGNGWLCSGIVCLTVAGRKAN</sequence>